<name>A0AAN6YP40_9PEZI</name>
<dbReference type="AlphaFoldDB" id="A0AAN6YP40"/>
<evidence type="ECO:0000313" key="2">
    <source>
        <dbReference type="Proteomes" id="UP001301958"/>
    </source>
</evidence>
<comment type="caution">
    <text evidence="1">The sequence shown here is derived from an EMBL/GenBank/DDBJ whole genome shotgun (WGS) entry which is preliminary data.</text>
</comment>
<gene>
    <name evidence="1" type="ORF">QBC38DRAFT_374331</name>
</gene>
<protein>
    <submittedName>
        <fullName evidence="1">Uncharacterized protein</fullName>
    </submittedName>
</protein>
<dbReference type="EMBL" id="MU865452">
    <property type="protein sequence ID" value="KAK4222828.1"/>
    <property type="molecule type" value="Genomic_DNA"/>
</dbReference>
<dbReference type="Proteomes" id="UP001301958">
    <property type="component" value="Unassembled WGS sequence"/>
</dbReference>
<reference evidence="1" key="1">
    <citation type="journal article" date="2023" name="Mol. Phylogenet. Evol.">
        <title>Genome-scale phylogeny and comparative genomics of the fungal order Sordariales.</title>
        <authorList>
            <person name="Hensen N."/>
            <person name="Bonometti L."/>
            <person name="Westerberg I."/>
            <person name="Brannstrom I.O."/>
            <person name="Guillou S."/>
            <person name="Cros-Aarteil S."/>
            <person name="Calhoun S."/>
            <person name="Haridas S."/>
            <person name="Kuo A."/>
            <person name="Mondo S."/>
            <person name="Pangilinan J."/>
            <person name="Riley R."/>
            <person name="LaButti K."/>
            <person name="Andreopoulos B."/>
            <person name="Lipzen A."/>
            <person name="Chen C."/>
            <person name="Yan M."/>
            <person name="Daum C."/>
            <person name="Ng V."/>
            <person name="Clum A."/>
            <person name="Steindorff A."/>
            <person name="Ohm R.A."/>
            <person name="Martin F."/>
            <person name="Silar P."/>
            <person name="Natvig D.O."/>
            <person name="Lalanne C."/>
            <person name="Gautier V."/>
            <person name="Ament-Velasquez S.L."/>
            <person name="Kruys A."/>
            <person name="Hutchinson M.I."/>
            <person name="Powell A.J."/>
            <person name="Barry K."/>
            <person name="Miller A.N."/>
            <person name="Grigoriev I.V."/>
            <person name="Debuchy R."/>
            <person name="Gladieux P."/>
            <person name="Hiltunen Thoren M."/>
            <person name="Johannesson H."/>
        </authorList>
    </citation>
    <scope>NUCLEOTIDE SEQUENCE</scope>
    <source>
        <strain evidence="1">CBS 990.96</strain>
    </source>
</reference>
<proteinExistence type="predicted"/>
<sequence length="320" mass="35891">MAPITPITILQAFNVPAAEEAVVDKPTNSKNNPKPSEKIHLCVDPELILLPGYGTDKKKLVKASCSSDTTKSTEPPTKVVLGDAQHWIKQGRRIINYEKSSPAPALNRLTLQYLAEEDASTYHINEADIVRSAAVHLLHPVNQALWQHTCSDDEKATVRCQAESIAEHIRNDIAYFRNDSHGMRPFAVIEMKRRGIIKKHEFENAAKPQGRKDKAPEEGDIATAGFKNCSLILMKQASSYAIGRGTQYVVLFDWDYLILCFFPDLDVNKPLDWRREKGIGSKCVVTIIPFNPESHKMRICLLGFLAEAFVETPEKVKDQN</sequence>
<reference evidence="1" key="2">
    <citation type="submission" date="2023-05" db="EMBL/GenBank/DDBJ databases">
        <authorList>
            <consortium name="Lawrence Berkeley National Laboratory"/>
            <person name="Steindorff A."/>
            <person name="Hensen N."/>
            <person name="Bonometti L."/>
            <person name="Westerberg I."/>
            <person name="Brannstrom I.O."/>
            <person name="Guillou S."/>
            <person name="Cros-Aarteil S."/>
            <person name="Calhoun S."/>
            <person name="Haridas S."/>
            <person name="Kuo A."/>
            <person name="Mondo S."/>
            <person name="Pangilinan J."/>
            <person name="Riley R."/>
            <person name="Labutti K."/>
            <person name="Andreopoulos B."/>
            <person name="Lipzen A."/>
            <person name="Chen C."/>
            <person name="Yanf M."/>
            <person name="Daum C."/>
            <person name="Ng V."/>
            <person name="Clum A."/>
            <person name="Ohm R."/>
            <person name="Martin F."/>
            <person name="Silar P."/>
            <person name="Natvig D."/>
            <person name="Lalanne C."/>
            <person name="Gautier V."/>
            <person name="Ament-Velasquez S.L."/>
            <person name="Kruys A."/>
            <person name="Hutchinson M.I."/>
            <person name="Powell A.J."/>
            <person name="Barry K."/>
            <person name="Miller A.N."/>
            <person name="Grigoriev I.V."/>
            <person name="Debuchy R."/>
            <person name="Gladieux P."/>
            <person name="Thoren M.H."/>
            <person name="Johannesson H."/>
        </authorList>
    </citation>
    <scope>NUCLEOTIDE SEQUENCE</scope>
    <source>
        <strain evidence="1">CBS 990.96</strain>
    </source>
</reference>
<organism evidence="1 2">
    <name type="scientific">Podospora fimiseda</name>
    <dbReference type="NCBI Taxonomy" id="252190"/>
    <lineage>
        <taxon>Eukaryota</taxon>
        <taxon>Fungi</taxon>
        <taxon>Dikarya</taxon>
        <taxon>Ascomycota</taxon>
        <taxon>Pezizomycotina</taxon>
        <taxon>Sordariomycetes</taxon>
        <taxon>Sordariomycetidae</taxon>
        <taxon>Sordariales</taxon>
        <taxon>Podosporaceae</taxon>
        <taxon>Podospora</taxon>
    </lineage>
</organism>
<evidence type="ECO:0000313" key="1">
    <source>
        <dbReference type="EMBL" id="KAK4222828.1"/>
    </source>
</evidence>
<keyword evidence="2" id="KW-1185">Reference proteome</keyword>
<accession>A0AAN6YP40</accession>